<keyword evidence="1" id="KW-1133">Transmembrane helix</keyword>
<evidence type="ECO:0000313" key="3">
    <source>
        <dbReference type="EMBL" id="TMP42150.1"/>
    </source>
</evidence>
<dbReference type="Proteomes" id="UP000307706">
    <property type="component" value="Unassembled WGS sequence"/>
</dbReference>
<reference evidence="4" key="3">
    <citation type="submission" date="2019-09" db="EMBL/GenBank/DDBJ databases">
        <title>Co-occurence of chitin degradation, pigmentation and bioactivity in marine Pseudoalteromonas.</title>
        <authorList>
            <person name="Sonnenschein E.C."/>
            <person name="Bech P.K."/>
        </authorList>
    </citation>
    <scope>NUCLEOTIDE SEQUENCE</scope>
    <source>
        <strain evidence="4">S2231</strain>
        <strain evidence="3">S2233</strain>
    </source>
</reference>
<dbReference type="Pfam" id="PF03372">
    <property type="entry name" value="Exo_endo_phos"/>
    <property type="match status" value="1"/>
</dbReference>
<accession>A0A5S3XX39</accession>
<dbReference type="GO" id="GO:0003824">
    <property type="term" value="F:catalytic activity"/>
    <property type="evidence" value="ECO:0007669"/>
    <property type="project" value="InterPro"/>
</dbReference>
<dbReference type="EMBL" id="PNCK01000042">
    <property type="protein sequence ID" value="TMP42150.1"/>
    <property type="molecule type" value="Genomic_DNA"/>
</dbReference>
<gene>
    <name evidence="4" type="ORF">CWB96_01625</name>
    <name evidence="3" type="ORF">CWB97_12440</name>
</gene>
<evidence type="ECO:0000259" key="2">
    <source>
        <dbReference type="Pfam" id="PF03372"/>
    </source>
</evidence>
<dbReference type="RefSeq" id="WP_138597269.1">
    <property type="nucleotide sequence ID" value="NZ_PNCK01000042.1"/>
</dbReference>
<feature type="domain" description="Endonuclease/exonuclease/phosphatase" evidence="2">
    <location>
        <begin position="94"/>
        <end position="293"/>
    </location>
</feature>
<evidence type="ECO:0000313" key="5">
    <source>
        <dbReference type="Proteomes" id="UP000305730"/>
    </source>
</evidence>
<dbReference type="AlphaFoldDB" id="A0A5S3XX39"/>
<sequence>MIYILGVSYLIVFTLAYGVFDYGYITDIIHSLRGQLLLGTLGFAVLLLIKSRVFGLITLAISMIAVSIHFIPQPLFDVDKKVHTLHTKQVNLRYSNQQIAQHLTRLNQEAWDLLVLFEFSDQHRELFASVKPEYKRFGYKEIEGFPMGIGVVSKYPIIYRQVVHIDSPKSGYAHLKLLVNEKILNVVAVHPPSPRTQALWHRRNKVLAQVSLLLNDLEEPWLVVGDLNTVPWSNYIAINQGKWCYTALGHYHSWTATKKWPSALMGLPIDHCVTSPDINIHTLQVTPFVGSDHLLLEHSLSF</sequence>
<feature type="transmembrane region" description="Helical" evidence="1">
    <location>
        <begin position="7"/>
        <end position="25"/>
    </location>
</feature>
<dbReference type="EMBL" id="PNCL01000008">
    <property type="protein sequence ID" value="TMP62380.1"/>
    <property type="molecule type" value="Genomic_DNA"/>
</dbReference>
<protein>
    <recommendedName>
        <fullName evidence="2">Endonuclease/exonuclease/phosphatase domain-containing protein</fullName>
    </recommendedName>
</protein>
<feature type="transmembrane region" description="Helical" evidence="1">
    <location>
        <begin position="31"/>
        <end position="49"/>
    </location>
</feature>
<proteinExistence type="predicted"/>
<dbReference type="SUPFAM" id="SSF56219">
    <property type="entry name" value="DNase I-like"/>
    <property type="match status" value="1"/>
</dbReference>
<keyword evidence="1" id="KW-0812">Transmembrane</keyword>
<reference evidence="5 6" key="1">
    <citation type="submission" date="2017-12" db="EMBL/GenBank/DDBJ databases">
        <authorList>
            <person name="Paulsen S."/>
            <person name="Gram L.K."/>
        </authorList>
    </citation>
    <scope>NUCLEOTIDE SEQUENCE [LARGE SCALE GENOMIC DNA]</scope>
    <source>
        <strain evidence="4 6">S2231</strain>
        <strain evidence="3 5">S2233</strain>
    </source>
</reference>
<name>A0A5S3XX39_9GAMM</name>
<keyword evidence="5" id="KW-1185">Reference proteome</keyword>
<feature type="transmembrane region" description="Helical" evidence="1">
    <location>
        <begin position="54"/>
        <end position="71"/>
    </location>
</feature>
<dbReference type="Proteomes" id="UP000305730">
    <property type="component" value="Unassembled WGS sequence"/>
</dbReference>
<dbReference type="Gene3D" id="3.60.10.10">
    <property type="entry name" value="Endonuclease/exonuclease/phosphatase"/>
    <property type="match status" value="1"/>
</dbReference>
<dbReference type="InterPro" id="IPR005135">
    <property type="entry name" value="Endo/exonuclease/phosphatase"/>
</dbReference>
<evidence type="ECO:0000313" key="4">
    <source>
        <dbReference type="EMBL" id="TMP62380.1"/>
    </source>
</evidence>
<reference evidence="5 6" key="2">
    <citation type="submission" date="2019-06" db="EMBL/GenBank/DDBJ databases">
        <title>Co-occurence of chitin degradation, pigmentation and bioactivity in marine Pseudoalteromonas.</title>
        <authorList>
            <person name="Sonnenschein E.C."/>
            <person name="Bech P.K."/>
        </authorList>
    </citation>
    <scope>NUCLEOTIDE SEQUENCE [LARGE SCALE GENOMIC DNA]</scope>
    <source>
        <strain evidence="6">S2231</strain>
        <strain evidence="5">S2233</strain>
    </source>
</reference>
<dbReference type="OrthoDB" id="5902906at2"/>
<organism evidence="4 6">
    <name type="scientific">Pseudoalteromonas citrea</name>
    <dbReference type="NCBI Taxonomy" id="43655"/>
    <lineage>
        <taxon>Bacteria</taxon>
        <taxon>Pseudomonadati</taxon>
        <taxon>Pseudomonadota</taxon>
        <taxon>Gammaproteobacteria</taxon>
        <taxon>Alteromonadales</taxon>
        <taxon>Pseudoalteromonadaceae</taxon>
        <taxon>Pseudoalteromonas</taxon>
    </lineage>
</organism>
<evidence type="ECO:0000256" key="1">
    <source>
        <dbReference type="SAM" id="Phobius"/>
    </source>
</evidence>
<keyword evidence="1" id="KW-0472">Membrane</keyword>
<evidence type="ECO:0000313" key="6">
    <source>
        <dbReference type="Proteomes" id="UP000307706"/>
    </source>
</evidence>
<dbReference type="InterPro" id="IPR036691">
    <property type="entry name" value="Endo/exonu/phosph_ase_sf"/>
</dbReference>
<comment type="caution">
    <text evidence="4">The sequence shown here is derived from an EMBL/GenBank/DDBJ whole genome shotgun (WGS) entry which is preliminary data.</text>
</comment>